<feature type="compositionally biased region" description="Polar residues" evidence="34">
    <location>
        <begin position="2630"/>
        <end position="2653"/>
    </location>
</feature>
<evidence type="ECO:0000256" key="30">
    <source>
        <dbReference type="ARBA" id="ARBA00034078"/>
    </source>
</evidence>
<dbReference type="PANTHER" id="PTHR45444">
    <property type="entry name" value="XANTHINE DEHYDROGENASE"/>
    <property type="match status" value="1"/>
</dbReference>
<dbReference type="InterPro" id="IPR037165">
    <property type="entry name" value="AldOxase/xan_DH_Mopterin-bd_sf"/>
</dbReference>
<dbReference type="Pfam" id="PF12597">
    <property type="entry name" value="Cox20"/>
    <property type="match status" value="1"/>
</dbReference>
<evidence type="ECO:0000256" key="4">
    <source>
        <dbReference type="ARBA" id="ARBA00004273"/>
    </source>
</evidence>
<dbReference type="GO" id="GO:0051537">
    <property type="term" value="F:2 iron, 2 sulfur cluster binding"/>
    <property type="evidence" value="ECO:0007669"/>
    <property type="project" value="UniProtKB-KW"/>
</dbReference>
<dbReference type="PROSITE" id="PS51085">
    <property type="entry name" value="2FE2S_FER_2"/>
    <property type="match status" value="1"/>
</dbReference>
<dbReference type="SUPFAM" id="SSF54292">
    <property type="entry name" value="2Fe-2S ferredoxin-like"/>
    <property type="match status" value="1"/>
</dbReference>
<dbReference type="InterPro" id="IPR016167">
    <property type="entry name" value="FAD-bd_PCMH_sub1"/>
</dbReference>
<dbReference type="CDD" id="cd00207">
    <property type="entry name" value="fer2"/>
    <property type="match status" value="1"/>
</dbReference>
<dbReference type="InterPro" id="IPR002213">
    <property type="entry name" value="UDP_glucos_trans"/>
</dbReference>
<dbReference type="FunFam" id="3.30.365.10:FF:000004">
    <property type="entry name" value="Xanthine dehydrogenase oxidase"/>
    <property type="match status" value="1"/>
</dbReference>
<comment type="similarity">
    <text evidence="6">Belongs to the xanthine dehydrogenase family.</text>
</comment>
<evidence type="ECO:0000256" key="28">
    <source>
        <dbReference type="ARBA" id="ARBA00023136"/>
    </source>
</evidence>
<keyword evidence="24" id="KW-0408">Iron</keyword>
<dbReference type="Gene3D" id="1.10.150.120">
    <property type="entry name" value="[2Fe-2S]-binding domain"/>
    <property type="match status" value="1"/>
</dbReference>
<dbReference type="EC" id="1.17.1.4" evidence="10"/>
<feature type="region of interest" description="Disordered" evidence="34">
    <location>
        <begin position="2614"/>
        <end position="2660"/>
    </location>
</feature>
<keyword evidence="18" id="KW-0001">2Fe-2S</keyword>
<dbReference type="InterPro" id="IPR036856">
    <property type="entry name" value="Ald_Oxase/Xan_DH_a/b_sf"/>
</dbReference>
<dbReference type="EMBL" id="CVRI01000001">
    <property type="protein sequence ID" value="CRK86175.1"/>
    <property type="molecule type" value="Genomic_DNA"/>
</dbReference>
<dbReference type="SUPFAM" id="SSF47741">
    <property type="entry name" value="CO dehydrogenase ISP C-domain like"/>
    <property type="match status" value="1"/>
</dbReference>
<dbReference type="GO" id="GO:0071949">
    <property type="term" value="F:FAD binding"/>
    <property type="evidence" value="ECO:0007669"/>
    <property type="project" value="InterPro"/>
</dbReference>
<dbReference type="NCBIfam" id="TIGR02963">
    <property type="entry name" value="xanthine_xdhA"/>
    <property type="match status" value="1"/>
</dbReference>
<dbReference type="InterPro" id="IPR054714">
    <property type="entry name" value="GPR158_179_extracellular"/>
</dbReference>
<dbReference type="Gene3D" id="3.10.20.30">
    <property type="match status" value="1"/>
</dbReference>
<comment type="subunit">
    <text evidence="9">Homodimer.</text>
</comment>
<evidence type="ECO:0000256" key="22">
    <source>
        <dbReference type="ARBA" id="ARBA00022989"/>
    </source>
</evidence>
<dbReference type="InterPro" id="IPR006058">
    <property type="entry name" value="2Fe2S_fd_BS"/>
</dbReference>
<evidence type="ECO:0000256" key="23">
    <source>
        <dbReference type="ARBA" id="ARBA00023002"/>
    </source>
</evidence>
<dbReference type="InterPro" id="IPR001041">
    <property type="entry name" value="2Fe-2S_ferredoxin-type"/>
</dbReference>
<dbReference type="InterPro" id="IPR046867">
    <property type="entry name" value="AldOxase/xan_DH_MoCoBD2"/>
</dbReference>
<dbReference type="InterPro" id="IPR000674">
    <property type="entry name" value="Ald_Oxase/Xan_DH_a/b"/>
</dbReference>
<sequence>MTSDKNDDMDLEEDKRNLFVYGRNVAEIPCFRSSFLYGSGGGFLVGLCAFMGTSRPQLAMHIGFGTFFCTTIAYWFNCRYNYSKTKFLYSQLSPALRKQAIYEGTALEEELNRNSKTVVDTKPDPECTLLRYLREKLHLCGTKLGCAEGGCGACTVMLSRFDRKKKIVKHFAVNACLTPVCSLHGLAVTTIEGIGSTRTRLHPVQERIAKAHGSQCGFCTPGIVMSMYALLRSMPNPNMKDLEISFQGNLCRCTGYRPILEGFRTFTDDNKIECGMGEKCCKLNADSFGTEVANELFDRSEFLPYDASQEPIFPPELKLSDIYDRQTLLFKNEGNVVWYRPTSIEQLLQFKETNPNAKIVVGNTEIGIETKFKHFDYKFLCNPTQIDELTTITIKDDGMKVGSAVSLTDLLEALEHEVRVNAEYETRVYKALINMFHWFAGKQVRNVASLGGNIMTGSPISDLNPIFLAAAVDLEVESVTGGRRIVKMDQTFFTSYRKNSIKDSEILISISIPKTSKNQYFVAYKQAKRRDDDIAIVNGAFNVTFKDGTNIIENIEIAYGGMAPTTILATQTSLNVKGKYWDKSLIEIVNESLVKEIHLKADAPGGMILYRRSLTLSIFFKAFLSISQELENALGLNLINDRDRSGANTFTSLPLKSCQLFEKVSSNQASINPIYRPKMHSSGYKHATGEAVYCDDIPKFENELYLALVLSVKSHAKIISIDASEALAQPGVHAFYSSKDLTAQQNTVGPVFHDEELFIKDIVTSCGQTIGAIVAENQILAQKAARLVKVVYEELTPVIITIEDAIKHKSFFNGYPKLIENGNVDEAFKNSDQILSGEVRVGGQEHFYLETNAAIAIPKDSDELEIISSTQHPTEVGKLAAHVLGIPINRVVSRAKRLGGGFGGKESRACVVALPVAFAAYKLRRPVRMMLDRDEDMMITGTRHPFLFKYEVSFQNDGKISGCKVKIYNNAGYSFDLSFGVLDRAIFHFSNTYRIPNCRIEAFLLKTNLPSNTAFRGFGAPQAMLVGEQIVRDVAKIVGKDYIEIMTKNMFQEGDFTHYNQKLVGCNVSRCFEEVIKFSDFQRRRQEIETFNSLNRWKKRGISLVNTMFGIAFTAKHLNQNGALVHVYVDGSVLISHGGVEMGQGLHIKMLQVAASALNISIEKIHIQETATDKVANTPPTAASAGSDLNGAAILNACKIIYDRLSIYREQFPDESWEAWVNKAYYDRVQLSAIGFYSTPNLDYDPATNTGNAFNYFTFGSGVSEIEIDCLTGDHQVIRTDIVMDVGSSINPAIDIGQIEGAFVQGYGLYTMEELIYSPEGVLYSRGPGMYKIPGFADIPAEFNVSMLTGAPNPRAVYSSKAIGEPPLFLASSVFFAIKEAIAAARFDENLNSNFDMKSPATSARIRMACQDKITENKVKYLLITMTTLKWIIQFTIILIYNTQSIDAYRILGLFPHPGISHFQFFHPIMKVLAEAGHEVTVISHFPNKIPIVNYKDEPLFNQQNLVNAVKLDWFESPKSYDHLLEFFMLYKWGIESCDETLNSSAVENVLNQSVRGKFDLIIVEQFNTDCMLGIAHKLDAPIIGLSSCNIMPWHFTQLGLPYEPGFYPTTFIGATDDMTFGKRLSNWFTFVYMNVMYKMFTQKSTNELLKRKFGSDFPDIEMLTKKVSMMFVNQHYSLSGAKHLSPNVIELGGIHIETDNSLEPELQNLLDNAKDGVIYISFGSMVRADTLPEHKLEAILHSVGKLKQVILWKWENETMLNKPSNVYFQKWLPQKKILCHPNVRLFFSHGGLLGSSEAAFCGVPVVSTPFYGDQFLNSAAMEKRGMGVILRYQDINKETVYQALKNGLDIKKKENAKKVSYAYTHRPIPPLEAAVYWSEYVIETGDFGKCMCVMSGLPKLILWCFTKLNSFLIHLITISILMQGNSWSGKALTTSKIESSLQTVHDISTENIGALCISKHYSPLQISLNTESYDTVRQKSDLASIVLQDLGFNHHSGLPDTLAKGLLLDPNVINTRILATNLSTGILISSVSWTKAGGKELGQPIRLDENDELSMTKKSFSYYPWFEDSASTPTLRSPKFTSPPPNLSFRGWWTFPYYSCTQRKWILSYSIAIAPVNHPDLRGFLSIDIDVSGLHINQCDKIINNRHSKVHFASFSDNEIEAFHGSHKCHQNSMDCQFRPQYYQNNLVHTINGWTRGSYQCTCKQGFYSIVHPDGFNGTIMEVAYEEYFSNISSFYFDSFLCLPCMEGCVNCTGPTPCLAIYNWPFRIAILTISIFCVFFTMTLAAYMYHNRKIKVFKVASPIFLMICLVGCGIMYLEMAAIFPILNKKACIATKWTRHMGFCITYTALLMKTWRVSLTYRVKSAHKVKLTDKQLLQWMVPILLVMGIYLGTWTAAEPPTATEIKDIEGLIFKQCSYNWWDHAMAIGEVLFLLWGIRVCYNVRNAESLYNEAKLISYAIYNIALVNIMMVAIHLFIFPQAGPDIKYLLGFIRTQLSTTITIILVFGPKILRVMRGEGDKWDHRSRARGITASFCGNGGGLMPDEGVDIYHENEELKEQIQKLAGQIEFMKIVQMEVNNRHLKPKSSSFFTIQSPLNKNLSICRKSYHINATSSAETSKYENSVVEDGHSISNSTGGASMHNHQPSQQPTHVNTIDVEKI</sequence>
<evidence type="ECO:0000256" key="20">
    <source>
        <dbReference type="ARBA" id="ARBA00022792"/>
    </source>
</evidence>
<dbReference type="GO" id="GO:0004854">
    <property type="term" value="F:xanthine dehydrogenase activity"/>
    <property type="evidence" value="ECO:0007669"/>
    <property type="project" value="UniProtKB-EC"/>
</dbReference>
<feature type="transmembrane region" description="Helical" evidence="35">
    <location>
        <begin position="2455"/>
        <end position="2479"/>
    </location>
</feature>
<dbReference type="Pfam" id="PF03450">
    <property type="entry name" value="CO_deh_flav_C"/>
    <property type="match status" value="1"/>
</dbReference>
<evidence type="ECO:0000256" key="2">
    <source>
        <dbReference type="ARBA" id="ARBA00001974"/>
    </source>
</evidence>
<evidence type="ECO:0000256" key="7">
    <source>
        <dbReference type="ARBA" id="ARBA00009575"/>
    </source>
</evidence>
<dbReference type="CDD" id="cd03784">
    <property type="entry name" value="GT1_Gtf-like"/>
    <property type="match status" value="1"/>
</dbReference>
<dbReference type="GO" id="GO:0005743">
    <property type="term" value="C:mitochondrial inner membrane"/>
    <property type="evidence" value="ECO:0007669"/>
    <property type="project" value="UniProtKB-SubCell"/>
</dbReference>
<dbReference type="Pfam" id="PF22572">
    <property type="entry name" value="GPR158_179_EC"/>
    <property type="match status" value="1"/>
</dbReference>
<keyword evidence="23" id="KW-0560">Oxidoreductase</keyword>
<comment type="function">
    <text evidence="33">Key enzyme in purine degradation. Catalyzes the oxidation of hypoxanthine to xanthine. Catalyzes the oxidation of xanthine to uric acid.</text>
</comment>
<keyword evidence="19" id="KW-0479">Metal-binding</keyword>
<dbReference type="InterPro" id="IPR035595">
    <property type="entry name" value="UDP_glycos_trans_CS"/>
</dbReference>
<feature type="transmembrane region" description="Helical" evidence="35">
    <location>
        <begin position="2376"/>
        <end position="2397"/>
    </location>
</feature>
<dbReference type="Pfam" id="PF00201">
    <property type="entry name" value="UDPGT"/>
    <property type="match status" value="1"/>
</dbReference>
<keyword evidence="40" id="KW-1185">Reference proteome</keyword>
<dbReference type="Pfam" id="PF00111">
    <property type="entry name" value="Fer2"/>
    <property type="match status" value="1"/>
</dbReference>
<evidence type="ECO:0000256" key="34">
    <source>
        <dbReference type="SAM" id="MobiDB-lite"/>
    </source>
</evidence>
<dbReference type="FunFam" id="3.30.43.10:FF:000001">
    <property type="entry name" value="Xanthine dehydrogenase/oxidase"/>
    <property type="match status" value="1"/>
</dbReference>
<dbReference type="FunFam" id="3.90.1170.50:FF:000001">
    <property type="entry name" value="Aldehyde oxidase 1"/>
    <property type="match status" value="1"/>
</dbReference>
<dbReference type="PANTHER" id="PTHR45444:SF3">
    <property type="entry name" value="XANTHINE DEHYDROGENASE"/>
    <property type="match status" value="1"/>
</dbReference>
<keyword evidence="16" id="KW-0808">Transferase</keyword>
<dbReference type="Pfam" id="PF20256">
    <property type="entry name" value="MoCoBD_2"/>
    <property type="match status" value="1"/>
</dbReference>
<feature type="transmembrane region" description="Helical" evidence="35">
    <location>
        <begin position="58"/>
        <end position="76"/>
    </location>
</feature>
<comment type="similarity">
    <text evidence="8">Belongs to the UDP-glycosyltransferase family.</text>
</comment>
<keyword evidence="25" id="KW-0411">Iron-sulfur</keyword>
<evidence type="ECO:0000256" key="3">
    <source>
        <dbReference type="ARBA" id="ARBA00004141"/>
    </source>
</evidence>
<evidence type="ECO:0000256" key="11">
    <source>
        <dbReference type="ARBA" id="ARBA00017689"/>
    </source>
</evidence>
<dbReference type="Gene3D" id="3.40.50.2000">
    <property type="entry name" value="Glycogen Phosphorylase B"/>
    <property type="match status" value="2"/>
</dbReference>
<dbReference type="InterPro" id="IPR008274">
    <property type="entry name" value="AldOxase/xan_DH_MoCoBD1"/>
</dbReference>
<keyword evidence="22 35" id="KW-1133">Transmembrane helix</keyword>
<dbReference type="Gene3D" id="3.30.43.10">
    <property type="entry name" value="Uridine Diphospho-n-acetylenolpyruvylglucosamine Reductase, domain 2"/>
    <property type="match status" value="1"/>
</dbReference>
<evidence type="ECO:0000313" key="39">
    <source>
        <dbReference type="EMBL" id="CRK86175.1"/>
    </source>
</evidence>
<dbReference type="PROSITE" id="PS50259">
    <property type="entry name" value="G_PROTEIN_RECEP_F3_4"/>
    <property type="match status" value="1"/>
</dbReference>
<keyword evidence="28 35" id="KW-0472">Membrane</keyword>
<feature type="transmembrane region" description="Helical" evidence="35">
    <location>
        <begin position="2485"/>
        <end position="2506"/>
    </location>
</feature>
<feature type="transmembrane region" description="Helical" evidence="35">
    <location>
        <begin position="2265"/>
        <end position="2290"/>
    </location>
</feature>
<organism evidence="39 40">
    <name type="scientific">Clunio marinus</name>
    <dbReference type="NCBI Taxonomy" id="568069"/>
    <lineage>
        <taxon>Eukaryota</taxon>
        <taxon>Metazoa</taxon>
        <taxon>Ecdysozoa</taxon>
        <taxon>Arthropoda</taxon>
        <taxon>Hexapoda</taxon>
        <taxon>Insecta</taxon>
        <taxon>Pterygota</taxon>
        <taxon>Neoptera</taxon>
        <taxon>Endopterygota</taxon>
        <taxon>Diptera</taxon>
        <taxon>Nematocera</taxon>
        <taxon>Chironomoidea</taxon>
        <taxon>Chironomidae</taxon>
        <taxon>Clunio</taxon>
    </lineage>
</organism>
<keyword evidence="14" id="KW-0285">Flavoprotein</keyword>
<dbReference type="PROSITE" id="PS00197">
    <property type="entry name" value="2FE2S_FER_1"/>
    <property type="match status" value="1"/>
</dbReference>
<evidence type="ECO:0000313" key="40">
    <source>
        <dbReference type="Proteomes" id="UP000183832"/>
    </source>
</evidence>
<dbReference type="Gene3D" id="3.30.390.50">
    <property type="entry name" value="CO dehydrogenase flavoprotein, C-terminal domain"/>
    <property type="match status" value="1"/>
</dbReference>
<dbReference type="CDD" id="cd15293">
    <property type="entry name" value="7tmC_GPR158-like"/>
    <property type="match status" value="1"/>
</dbReference>
<keyword evidence="21" id="KW-0274">FAD</keyword>
<dbReference type="InterPro" id="IPR036884">
    <property type="entry name" value="2Fe-2S-bd_dom_sf"/>
</dbReference>
<dbReference type="Gene3D" id="3.90.1170.50">
    <property type="entry name" value="Aldehyde oxidase/xanthine dehydrogenase, a/b hammerhead"/>
    <property type="match status" value="1"/>
</dbReference>
<dbReference type="InterPro" id="IPR002346">
    <property type="entry name" value="Mopterin_DH_FAD-bd"/>
</dbReference>
<dbReference type="Gene3D" id="3.30.465.10">
    <property type="match status" value="1"/>
</dbReference>
<dbReference type="GO" id="GO:0033617">
    <property type="term" value="P:mitochondrial respiratory chain complex IV assembly"/>
    <property type="evidence" value="ECO:0007669"/>
    <property type="project" value="InterPro"/>
</dbReference>
<evidence type="ECO:0000256" key="32">
    <source>
        <dbReference type="ARBA" id="ARBA00049517"/>
    </source>
</evidence>
<feature type="domain" description="2Fe-2S ferredoxin-type" evidence="37">
    <location>
        <begin position="105"/>
        <end position="194"/>
    </location>
</feature>
<keyword evidence="13" id="KW-0500">Molybdenum</keyword>
<evidence type="ECO:0000256" key="17">
    <source>
        <dbReference type="ARBA" id="ARBA00022692"/>
    </source>
</evidence>
<dbReference type="InterPro" id="IPR036010">
    <property type="entry name" value="2Fe-2S_ferredoxin-like_sf"/>
</dbReference>
<dbReference type="STRING" id="568069.A0A1J1HE03"/>
<dbReference type="FunFam" id="3.40.50.2000:FF:000144">
    <property type="entry name" value="UDP-glucuronosyltransferase"/>
    <property type="match status" value="1"/>
</dbReference>
<dbReference type="InterPro" id="IPR014307">
    <property type="entry name" value="Xanthine_DH_ssu"/>
</dbReference>
<dbReference type="Pfam" id="PF01799">
    <property type="entry name" value="Fer2_2"/>
    <property type="match status" value="1"/>
</dbReference>
<dbReference type="InterPro" id="IPR016166">
    <property type="entry name" value="FAD-bd_PCMH"/>
</dbReference>
<keyword evidence="26" id="KW-0520">NAD</keyword>
<evidence type="ECO:0000256" key="35">
    <source>
        <dbReference type="SAM" id="Phobius"/>
    </source>
</evidence>
<evidence type="ECO:0000259" key="38">
    <source>
        <dbReference type="PROSITE" id="PS51387"/>
    </source>
</evidence>
<proteinExistence type="inferred from homology"/>
<dbReference type="Gene3D" id="3.30.365.10">
    <property type="entry name" value="Aldehyde oxidase/xanthine dehydrogenase, molybdopterin binding domain"/>
    <property type="match status" value="4"/>
</dbReference>
<comment type="catalytic activity">
    <reaction evidence="31">
        <text>xanthine + NAD(+) + H2O = urate + NADH + H(+)</text>
        <dbReference type="Rhea" id="RHEA:16669"/>
        <dbReference type="ChEBI" id="CHEBI:15377"/>
        <dbReference type="ChEBI" id="CHEBI:15378"/>
        <dbReference type="ChEBI" id="CHEBI:17712"/>
        <dbReference type="ChEBI" id="CHEBI:17775"/>
        <dbReference type="ChEBI" id="CHEBI:57540"/>
        <dbReference type="ChEBI" id="CHEBI:57945"/>
        <dbReference type="EC" id="1.17.1.4"/>
    </reaction>
</comment>
<dbReference type="SMART" id="SM01092">
    <property type="entry name" value="CO_deh_flav_C"/>
    <property type="match status" value="1"/>
</dbReference>
<dbReference type="Pfam" id="PF01315">
    <property type="entry name" value="Ald_Xan_dh_C"/>
    <property type="match status" value="1"/>
</dbReference>
<dbReference type="FunFam" id="3.30.390.50:FF:000001">
    <property type="entry name" value="Xanthine dehydrogenase oxidase"/>
    <property type="match status" value="1"/>
</dbReference>
<evidence type="ECO:0000256" key="27">
    <source>
        <dbReference type="ARBA" id="ARBA00023128"/>
    </source>
</evidence>
<dbReference type="InterPro" id="IPR016208">
    <property type="entry name" value="Ald_Oxase/xanthine_DH-like"/>
</dbReference>
<keyword evidence="15" id="KW-0328">Glycosyltransferase</keyword>
<evidence type="ECO:0000256" key="29">
    <source>
        <dbReference type="ARBA" id="ARBA00023140"/>
    </source>
</evidence>
<evidence type="ECO:0000256" key="19">
    <source>
        <dbReference type="ARBA" id="ARBA00022723"/>
    </source>
</evidence>
<dbReference type="InterPro" id="IPR016169">
    <property type="entry name" value="FAD-bd_PCMH_sub2"/>
</dbReference>
<accession>A0A1J1HE03</accession>
<evidence type="ECO:0000256" key="5">
    <source>
        <dbReference type="ARBA" id="ARBA00004275"/>
    </source>
</evidence>
<comment type="cofactor">
    <cofactor evidence="1">
        <name>Mo-molybdopterin</name>
        <dbReference type="ChEBI" id="CHEBI:71302"/>
    </cofactor>
</comment>
<dbReference type="Pfam" id="PF00003">
    <property type="entry name" value="7tm_3"/>
    <property type="match status" value="1"/>
</dbReference>
<dbReference type="PROSITE" id="PS51387">
    <property type="entry name" value="FAD_PCMH"/>
    <property type="match status" value="1"/>
</dbReference>
<evidence type="ECO:0000256" key="21">
    <source>
        <dbReference type="ARBA" id="ARBA00022827"/>
    </source>
</evidence>
<evidence type="ECO:0000256" key="14">
    <source>
        <dbReference type="ARBA" id="ARBA00022630"/>
    </source>
</evidence>
<reference evidence="39 40" key="1">
    <citation type="submission" date="2015-04" db="EMBL/GenBank/DDBJ databases">
        <authorList>
            <person name="Syromyatnikov M.Y."/>
            <person name="Popov V.N."/>
        </authorList>
    </citation>
    <scope>NUCLEOTIDE SEQUENCE [LARGE SCALE GENOMIC DNA]</scope>
</reference>
<dbReference type="SUPFAM" id="SSF55447">
    <property type="entry name" value="CO dehydrogenase flavoprotein C-terminal domain-like"/>
    <property type="match status" value="1"/>
</dbReference>
<evidence type="ECO:0000256" key="31">
    <source>
        <dbReference type="ARBA" id="ARBA00049017"/>
    </source>
</evidence>
<evidence type="ECO:0000256" key="9">
    <source>
        <dbReference type="ARBA" id="ARBA00011738"/>
    </source>
</evidence>
<dbReference type="InterPro" id="IPR012675">
    <property type="entry name" value="Beta-grasp_dom_sf"/>
</dbReference>
<evidence type="ECO:0000256" key="16">
    <source>
        <dbReference type="ARBA" id="ARBA00022679"/>
    </source>
</evidence>
<dbReference type="Proteomes" id="UP000183832">
    <property type="component" value="Unassembled WGS sequence"/>
</dbReference>
<dbReference type="InterPro" id="IPR036683">
    <property type="entry name" value="CO_DH_flav_C_dom_sf"/>
</dbReference>
<dbReference type="SUPFAM" id="SSF56003">
    <property type="entry name" value="Molybdenum cofactor-binding domain"/>
    <property type="match status" value="1"/>
</dbReference>
<feature type="domain" description="FAD-binding PCMH-type" evidence="38">
    <location>
        <begin position="331"/>
        <end position="517"/>
    </location>
</feature>
<evidence type="ECO:0000256" key="8">
    <source>
        <dbReference type="ARBA" id="ARBA00009995"/>
    </source>
</evidence>
<evidence type="ECO:0000259" key="37">
    <source>
        <dbReference type="PROSITE" id="PS51085"/>
    </source>
</evidence>
<dbReference type="GO" id="GO:0005506">
    <property type="term" value="F:iron ion binding"/>
    <property type="evidence" value="ECO:0007669"/>
    <property type="project" value="InterPro"/>
</dbReference>
<dbReference type="GO" id="GO:0008194">
    <property type="term" value="F:UDP-glycosyltransferase activity"/>
    <property type="evidence" value="ECO:0007669"/>
    <property type="project" value="InterPro"/>
</dbReference>
<keyword evidence="29" id="KW-0576">Peroxisome</keyword>
<dbReference type="FunFam" id="3.40.50.2000:FF:000050">
    <property type="entry name" value="UDP-glucuronosyltransferase"/>
    <property type="match status" value="1"/>
</dbReference>
<dbReference type="FunFam" id="1.10.150.120:FF:000001">
    <property type="entry name" value="Aldehyde oxidase 1"/>
    <property type="match status" value="1"/>
</dbReference>
<protein>
    <recommendedName>
        <fullName evidence="11">Cytochrome c oxidase assembly protein COX20, mitochondrial</fullName>
        <ecNumber evidence="10">1.17.1.4</ecNumber>
    </recommendedName>
    <alternativeName>
        <fullName evidence="12">Xanthine dehydrogenase</fullName>
    </alternativeName>
</protein>
<feature type="transmembrane region" description="Helical" evidence="35">
    <location>
        <begin position="2297"/>
        <end position="2317"/>
    </location>
</feature>
<keyword evidence="17 35" id="KW-0812">Transmembrane</keyword>
<dbReference type="SUPFAM" id="SSF56176">
    <property type="entry name" value="FAD-binding/transporter-associated domain-like"/>
    <property type="match status" value="1"/>
</dbReference>
<evidence type="ECO:0000256" key="1">
    <source>
        <dbReference type="ARBA" id="ARBA00001924"/>
    </source>
</evidence>
<dbReference type="FunFam" id="3.30.365.10:FF:000003">
    <property type="entry name" value="Aldehyde oxidase 1"/>
    <property type="match status" value="1"/>
</dbReference>
<dbReference type="SUPFAM" id="SSF54665">
    <property type="entry name" value="CO dehydrogenase molybdoprotein N-domain-like"/>
    <property type="match status" value="1"/>
</dbReference>
<comment type="catalytic activity">
    <reaction evidence="32">
        <text>hypoxanthine + NAD(+) + H2O = xanthine + NADH + H(+)</text>
        <dbReference type="Rhea" id="RHEA:24670"/>
        <dbReference type="ChEBI" id="CHEBI:15377"/>
        <dbReference type="ChEBI" id="CHEBI:15378"/>
        <dbReference type="ChEBI" id="CHEBI:17368"/>
        <dbReference type="ChEBI" id="CHEBI:17712"/>
        <dbReference type="ChEBI" id="CHEBI:57540"/>
        <dbReference type="ChEBI" id="CHEBI:57945"/>
        <dbReference type="EC" id="1.17.1.4"/>
    </reaction>
</comment>
<dbReference type="GO" id="GO:0004930">
    <property type="term" value="F:G protein-coupled receptor activity"/>
    <property type="evidence" value="ECO:0007669"/>
    <property type="project" value="InterPro"/>
</dbReference>
<dbReference type="FunFam" id="3.30.365.10:FF:000001">
    <property type="entry name" value="Xanthine dehydrogenase oxidase"/>
    <property type="match status" value="1"/>
</dbReference>
<dbReference type="Pfam" id="PF02738">
    <property type="entry name" value="MoCoBD_1"/>
    <property type="match status" value="1"/>
</dbReference>
<evidence type="ECO:0000256" key="25">
    <source>
        <dbReference type="ARBA" id="ARBA00023014"/>
    </source>
</evidence>
<evidence type="ECO:0000256" key="6">
    <source>
        <dbReference type="ARBA" id="ARBA00006849"/>
    </source>
</evidence>
<evidence type="ECO:0000256" key="15">
    <source>
        <dbReference type="ARBA" id="ARBA00022676"/>
    </source>
</evidence>
<dbReference type="PRINTS" id="PR02049">
    <property type="entry name" value="PROTEINF36A"/>
</dbReference>
<evidence type="ECO:0000256" key="33">
    <source>
        <dbReference type="ARBA" id="ARBA00053333"/>
    </source>
</evidence>
<dbReference type="OrthoDB" id="8300278at2759"/>
<dbReference type="Pfam" id="PF00941">
    <property type="entry name" value="FAD_binding_5"/>
    <property type="match status" value="1"/>
</dbReference>
<comment type="subcellular location">
    <subcellularLocation>
        <location evidence="3">Membrane</location>
        <topology evidence="3">Multi-pass membrane protein</topology>
    </subcellularLocation>
    <subcellularLocation>
        <location evidence="4">Mitochondrion inner membrane</location>
    </subcellularLocation>
    <subcellularLocation>
        <location evidence="5">Peroxisome</location>
    </subcellularLocation>
</comment>
<dbReference type="SMART" id="SM01008">
    <property type="entry name" value="Ald_Xan_dh_C"/>
    <property type="match status" value="1"/>
</dbReference>
<comment type="cofactor">
    <cofactor evidence="2">
        <name>FAD</name>
        <dbReference type="ChEBI" id="CHEBI:57692"/>
    </cofactor>
</comment>
<keyword evidence="27" id="KW-0496">Mitochondrion</keyword>
<feature type="transmembrane region" description="Helical" evidence="35">
    <location>
        <begin position="34"/>
        <end position="51"/>
    </location>
</feature>
<dbReference type="InterPro" id="IPR022533">
    <property type="entry name" value="Cox20"/>
</dbReference>
<gene>
    <name evidence="39" type="ORF">CLUMA_CG000058</name>
</gene>
<feature type="transmembrane region" description="Helical" evidence="35">
    <location>
        <begin position="2337"/>
        <end position="2355"/>
    </location>
</feature>
<dbReference type="InterPro" id="IPR002888">
    <property type="entry name" value="2Fe-2S-bd"/>
</dbReference>
<evidence type="ECO:0000256" key="12">
    <source>
        <dbReference type="ARBA" id="ARBA00019394"/>
    </source>
</evidence>
<dbReference type="PROSITE" id="PS00375">
    <property type="entry name" value="UDPGT"/>
    <property type="match status" value="1"/>
</dbReference>
<comment type="similarity">
    <text evidence="7">Belongs to the COX20 family.</text>
</comment>
<dbReference type="InterPro" id="IPR005107">
    <property type="entry name" value="CO_DH_flav_C"/>
</dbReference>
<feature type="transmembrane region" description="Helical" evidence="35">
    <location>
        <begin position="2423"/>
        <end position="2443"/>
    </location>
</feature>
<dbReference type="InterPro" id="IPR036318">
    <property type="entry name" value="FAD-bd_PCMH-like_sf"/>
</dbReference>
<evidence type="ECO:0000259" key="36">
    <source>
        <dbReference type="PROSITE" id="PS50259"/>
    </source>
</evidence>
<keyword evidence="20" id="KW-0999">Mitochondrion inner membrane</keyword>
<dbReference type="SUPFAM" id="SSF53756">
    <property type="entry name" value="UDP-Glycosyltransferase/glycogen phosphorylase"/>
    <property type="match status" value="1"/>
</dbReference>
<evidence type="ECO:0000256" key="13">
    <source>
        <dbReference type="ARBA" id="ARBA00022505"/>
    </source>
</evidence>
<feature type="domain" description="G-protein coupled receptors family 3 profile" evidence="36">
    <location>
        <begin position="2267"/>
        <end position="2514"/>
    </location>
</feature>
<dbReference type="GO" id="GO:0005777">
    <property type="term" value="C:peroxisome"/>
    <property type="evidence" value="ECO:0007669"/>
    <property type="project" value="UniProtKB-SubCell"/>
</dbReference>
<dbReference type="FunFam" id="3.10.20.30:FF:000015">
    <property type="entry name" value="Aldehyde oxidase 1"/>
    <property type="match status" value="1"/>
</dbReference>
<dbReference type="FunFam" id="3.30.465.10:FF:000004">
    <property type="entry name" value="Xanthine dehydrogenase/oxidase"/>
    <property type="match status" value="1"/>
</dbReference>
<name>A0A1J1HE03_9DIPT</name>
<dbReference type="InterPro" id="IPR017978">
    <property type="entry name" value="GPCR_3_C"/>
</dbReference>
<evidence type="ECO:0000256" key="26">
    <source>
        <dbReference type="ARBA" id="ARBA00023027"/>
    </source>
</evidence>
<evidence type="ECO:0000256" key="18">
    <source>
        <dbReference type="ARBA" id="ARBA00022714"/>
    </source>
</evidence>
<evidence type="ECO:0000256" key="10">
    <source>
        <dbReference type="ARBA" id="ARBA00013123"/>
    </source>
</evidence>
<comment type="cofactor">
    <cofactor evidence="30">
        <name>[2Fe-2S] cluster</name>
        <dbReference type="ChEBI" id="CHEBI:190135"/>
    </cofactor>
</comment>
<evidence type="ECO:0000256" key="24">
    <source>
        <dbReference type="ARBA" id="ARBA00023004"/>
    </source>
</evidence>